<keyword evidence="2" id="KW-1185">Reference proteome</keyword>
<dbReference type="Proteomes" id="UP001159427">
    <property type="component" value="Unassembled WGS sequence"/>
</dbReference>
<organism evidence="1 2">
    <name type="scientific">Porites evermanni</name>
    <dbReference type="NCBI Taxonomy" id="104178"/>
    <lineage>
        <taxon>Eukaryota</taxon>
        <taxon>Metazoa</taxon>
        <taxon>Cnidaria</taxon>
        <taxon>Anthozoa</taxon>
        <taxon>Hexacorallia</taxon>
        <taxon>Scleractinia</taxon>
        <taxon>Fungiina</taxon>
        <taxon>Poritidae</taxon>
        <taxon>Porites</taxon>
    </lineage>
</organism>
<feature type="non-terminal residue" evidence="1">
    <location>
        <position position="1"/>
    </location>
</feature>
<reference evidence="1 2" key="1">
    <citation type="submission" date="2022-05" db="EMBL/GenBank/DDBJ databases">
        <authorList>
            <consortium name="Genoscope - CEA"/>
            <person name="William W."/>
        </authorList>
    </citation>
    <scope>NUCLEOTIDE SEQUENCE [LARGE SCALE GENOMIC DNA]</scope>
</reference>
<name>A0ABN8Q878_9CNID</name>
<evidence type="ECO:0008006" key="3">
    <source>
        <dbReference type="Google" id="ProtNLM"/>
    </source>
</evidence>
<sequence>IHRTIVTKKELFRFGIKADDECLYCGDKDSVEHSFIECMFTKLFTQKVLNWFNQANACQISPTTEETLFGITTSSHDTTLIRKFNYTTLFMRHYIYSTKLNSLAISIQDFISKLLIKYNLENLS</sequence>
<gene>
    <name evidence="1" type="ORF">PEVE_00003135</name>
</gene>
<proteinExistence type="predicted"/>
<evidence type="ECO:0000313" key="1">
    <source>
        <dbReference type="EMBL" id="CAH3159278.1"/>
    </source>
</evidence>
<dbReference type="EMBL" id="CALNXI010001187">
    <property type="protein sequence ID" value="CAH3159278.1"/>
    <property type="molecule type" value="Genomic_DNA"/>
</dbReference>
<comment type="caution">
    <text evidence="1">The sequence shown here is derived from an EMBL/GenBank/DDBJ whole genome shotgun (WGS) entry which is preliminary data.</text>
</comment>
<protein>
    <recommendedName>
        <fullName evidence="3">Reverse transcriptase zinc-binding domain-containing protein</fullName>
    </recommendedName>
</protein>
<evidence type="ECO:0000313" key="2">
    <source>
        <dbReference type="Proteomes" id="UP001159427"/>
    </source>
</evidence>
<accession>A0ABN8Q878</accession>